<feature type="compositionally biased region" description="Polar residues" evidence="1">
    <location>
        <begin position="142"/>
        <end position="152"/>
    </location>
</feature>
<feature type="region of interest" description="Disordered" evidence="1">
    <location>
        <begin position="134"/>
        <end position="155"/>
    </location>
</feature>
<dbReference type="AlphaFoldDB" id="A0A9W4SGK4"/>
<gene>
    <name evidence="2" type="ORF">FWILDA_LOCUS3511</name>
</gene>
<dbReference type="EMBL" id="CAMKVN010000471">
    <property type="protein sequence ID" value="CAI2168298.1"/>
    <property type="molecule type" value="Genomic_DNA"/>
</dbReference>
<evidence type="ECO:0000313" key="3">
    <source>
        <dbReference type="Proteomes" id="UP001153678"/>
    </source>
</evidence>
<comment type="caution">
    <text evidence="2">The sequence shown here is derived from an EMBL/GenBank/DDBJ whole genome shotgun (WGS) entry which is preliminary data.</text>
</comment>
<protein>
    <submittedName>
        <fullName evidence="2">3285_t:CDS:1</fullName>
    </submittedName>
</protein>
<accession>A0A9W4SGK4</accession>
<dbReference type="OrthoDB" id="2381532at2759"/>
<reference evidence="2" key="1">
    <citation type="submission" date="2022-08" db="EMBL/GenBank/DDBJ databases">
        <authorList>
            <person name="Kallberg Y."/>
            <person name="Tangrot J."/>
            <person name="Rosling A."/>
        </authorList>
    </citation>
    <scope>NUCLEOTIDE SEQUENCE</scope>
    <source>
        <strain evidence="2">Wild A</strain>
    </source>
</reference>
<evidence type="ECO:0000256" key="1">
    <source>
        <dbReference type="SAM" id="MobiDB-lite"/>
    </source>
</evidence>
<dbReference type="Gene3D" id="3.30.70.330">
    <property type="match status" value="1"/>
</dbReference>
<evidence type="ECO:0000313" key="2">
    <source>
        <dbReference type="EMBL" id="CAI2168298.1"/>
    </source>
</evidence>
<organism evidence="2 3">
    <name type="scientific">Funneliformis geosporum</name>
    <dbReference type="NCBI Taxonomy" id="1117311"/>
    <lineage>
        <taxon>Eukaryota</taxon>
        <taxon>Fungi</taxon>
        <taxon>Fungi incertae sedis</taxon>
        <taxon>Mucoromycota</taxon>
        <taxon>Glomeromycotina</taxon>
        <taxon>Glomeromycetes</taxon>
        <taxon>Glomerales</taxon>
        <taxon>Glomeraceae</taxon>
        <taxon>Funneliformis</taxon>
    </lineage>
</organism>
<keyword evidence="3" id="KW-1185">Reference proteome</keyword>
<dbReference type="InterPro" id="IPR012677">
    <property type="entry name" value="Nucleotide-bd_a/b_plait_sf"/>
</dbReference>
<name>A0A9W4SGK4_9GLOM</name>
<proteinExistence type="predicted"/>
<dbReference type="Proteomes" id="UP001153678">
    <property type="component" value="Unassembled WGS sequence"/>
</dbReference>
<sequence>MAQRVQRPLKAFFITNFKPTLEEARKVYSFFASKGELIEFKFARDPEIKKIKNFGWMSYKDNKITEELFENWFKIEPYNTEVIVQRADKEAKKSITKPPRASRFSFFEGFHLKDDAPSSSPVLDQINYKFTSTSDNNDKSQLHSSDTGQENGNIIIEEKTNAYSVVNNESNADAAQNPSDNV</sequence>